<dbReference type="NCBIfam" id="NF000582">
    <property type="entry name" value="PRK00006.1"/>
    <property type="match status" value="1"/>
</dbReference>
<sequence length="145" mass="16073">MLYNEEQVHALLPQKAPFAFVDEIQEITEGDQPSIVAVWHVTGKEKFFDGHFPNNPVLPGVIQIESMAQAATLLTMIAKKADVEGKRPAFMGVENCRFRAPVIPPQDLTLKATLVMARHGIYKYTGEIWQGETLICNASFSAAMV</sequence>
<proteinExistence type="predicted"/>
<reference evidence="2 3" key="1">
    <citation type="submission" date="2017-08" db="EMBL/GenBank/DDBJ databases">
        <authorList>
            <person name="de Groot N.N."/>
        </authorList>
    </citation>
    <scope>NUCLEOTIDE SEQUENCE [LARGE SCALE GENOMIC DNA]</scope>
    <source>
        <strain evidence="2 3">HM2</strain>
    </source>
</reference>
<evidence type="ECO:0000256" key="1">
    <source>
        <dbReference type="ARBA" id="ARBA00023239"/>
    </source>
</evidence>
<dbReference type="InterPro" id="IPR029069">
    <property type="entry name" value="HotDog_dom_sf"/>
</dbReference>
<dbReference type="SUPFAM" id="SSF54637">
    <property type="entry name" value="Thioesterase/thiol ester dehydrase-isomerase"/>
    <property type="match status" value="1"/>
</dbReference>
<gene>
    <name evidence="2" type="ORF">SAMN05661053_0757</name>
</gene>
<dbReference type="Proteomes" id="UP000255423">
    <property type="component" value="Unassembled WGS sequence"/>
</dbReference>
<dbReference type="OMA" id="VMALIPN"/>
<dbReference type="PANTHER" id="PTHR30272:SF1">
    <property type="entry name" value="3-HYDROXYACYL-[ACYL-CARRIER-PROTEIN] DEHYDRATASE"/>
    <property type="match status" value="1"/>
</dbReference>
<protein>
    <submittedName>
        <fullName evidence="2">3-hydroxyacyl-[acyl-carrier-protein] dehydratase</fullName>
    </submittedName>
</protein>
<dbReference type="CDD" id="cd01288">
    <property type="entry name" value="FabZ"/>
    <property type="match status" value="1"/>
</dbReference>
<keyword evidence="1" id="KW-0456">Lyase</keyword>
<name>A0A380RW33_FIBSU</name>
<evidence type="ECO:0000313" key="3">
    <source>
        <dbReference type="Proteomes" id="UP000255423"/>
    </source>
</evidence>
<accession>A0A380RW33</accession>
<dbReference type="Gene3D" id="3.10.129.10">
    <property type="entry name" value="Hotdog Thioesterase"/>
    <property type="match status" value="1"/>
</dbReference>
<dbReference type="GO" id="GO:0016829">
    <property type="term" value="F:lyase activity"/>
    <property type="evidence" value="ECO:0007669"/>
    <property type="project" value="UniProtKB-KW"/>
</dbReference>
<evidence type="ECO:0000313" key="2">
    <source>
        <dbReference type="EMBL" id="SUQ19521.1"/>
    </source>
</evidence>
<dbReference type="EMBL" id="UHJL01000001">
    <property type="protein sequence ID" value="SUQ19521.1"/>
    <property type="molecule type" value="Genomic_DNA"/>
</dbReference>
<dbReference type="InterPro" id="IPR013114">
    <property type="entry name" value="FabA_FabZ"/>
</dbReference>
<dbReference type="Pfam" id="PF07977">
    <property type="entry name" value="FabA"/>
    <property type="match status" value="1"/>
</dbReference>
<dbReference type="PANTHER" id="PTHR30272">
    <property type="entry name" value="3-HYDROXYACYL-[ACYL-CARRIER-PROTEIN] DEHYDRATASE"/>
    <property type="match status" value="1"/>
</dbReference>
<organism evidence="2 3">
    <name type="scientific">Fibrobacter succinogenes</name>
    <name type="common">Bacteroides succinogenes</name>
    <dbReference type="NCBI Taxonomy" id="833"/>
    <lineage>
        <taxon>Bacteria</taxon>
        <taxon>Pseudomonadati</taxon>
        <taxon>Fibrobacterota</taxon>
        <taxon>Fibrobacteria</taxon>
        <taxon>Fibrobacterales</taxon>
        <taxon>Fibrobacteraceae</taxon>
        <taxon>Fibrobacter</taxon>
    </lineage>
</organism>
<dbReference type="AlphaFoldDB" id="A0A380RW33"/>
<dbReference type="RefSeq" id="WP_014545193.1">
    <property type="nucleotide sequence ID" value="NZ_UHJL01000001.1"/>
</dbReference>